<gene>
    <name evidence="2" type="ORF">STAS_03584</name>
</gene>
<sequence>MLSIIRSRPFSLLKLLELNLRIHKQPHPLNLQILSKLHPLFLQLHHLPLLHVLHLLVYLTKPLNGLCQPPHAIFPFFHLLRRSTTTSLPFGFLIVFLSLFSGGRRRCRRHGRVIPPEEGLIHSRTLLRQNHRRDHGGSQRLAEGNGHRHWWRGEAQGRRRRHQQRHLNRRRCRRSGPAVLFVGVSRSDEKVEAGEEGPGGGGGIRDLGLLDLVLLLQSVDPVFALDVGAAGLFGVAVEGVDGVGDLLPVLAAEISTVEL</sequence>
<name>A0A5A7P5F0_STRAF</name>
<keyword evidence="1" id="KW-0472">Membrane</keyword>
<reference evidence="3" key="1">
    <citation type="journal article" date="2019" name="Curr. Biol.">
        <title>Genome Sequence of Striga asiatica Provides Insight into the Evolution of Plant Parasitism.</title>
        <authorList>
            <person name="Yoshida S."/>
            <person name="Kim S."/>
            <person name="Wafula E.K."/>
            <person name="Tanskanen J."/>
            <person name="Kim Y.M."/>
            <person name="Honaas L."/>
            <person name="Yang Z."/>
            <person name="Spallek T."/>
            <person name="Conn C.E."/>
            <person name="Ichihashi Y."/>
            <person name="Cheong K."/>
            <person name="Cui S."/>
            <person name="Der J.P."/>
            <person name="Gundlach H."/>
            <person name="Jiao Y."/>
            <person name="Hori C."/>
            <person name="Ishida J.K."/>
            <person name="Kasahara H."/>
            <person name="Kiba T."/>
            <person name="Kim M.S."/>
            <person name="Koo N."/>
            <person name="Laohavisit A."/>
            <person name="Lee Y.H."/>
            <person name="Lumba S."/>
            <person name="McCourt P."/>
            <person name="Mortimer J.C."/>
            <person name="Mutuku J.M."/>
            <person name="Nomura T."/>
            <person name="Sasaki-Sekimoto Y."/>
            <person name="Seto Y."/>
            <person name="Wang Y."/>
            <person name="Wakatake T."/>
            <person name="Sakakibara H."/>
            <person name="Demura T."/>
            <person name="Yamaguchi S."/>
            <person name="Yoneyama K."/>
            <person name="Manabe R.I."/>
            <person name="Nelson D.C."/>
            <person name="Schulman A.H."/>
            <person name="Timko M.P."/>
            <person name="dePamphilis C.W."/>
            <person name="Choi D."/>
            <person name="Shirasu K."/>
        </authorList>
    </citation>
    <scope>NUCLEOTIDE SEQUENCE [LARGE SCALE GENOMIC DNA]</scope>
    <source>
        <strain evidence="3">cv. UVA1</strain>
    </source>
</reference>
<proteinExistence type="predicted"/>
<dbReference type="Proteomes" id="UP000325081">
    <property type="component" value="Unassembled WGS sequence"/>
</dbReference>
<evidence type="ECO:0000256" key="1">
    <source>
        <dbReference type="SAM" id="Phobius"/>
    </source>
</evidence>
<dbReference type="AlphaFoldDB" id="A0A5A7P5F0"/>
<accession>A0A5A7P5F0</accession>
<protein>
    <submittedName>
        <fullName evidence="2">Maturase K</fullName>
    </submittedName>
</protein>
<evidence type="ECO:0000313" key="3">
    <source>
        <dbReference type="Proteomes" id="UP000325081"/>
    </source>
</evidence>
<comment type="caution">
    <text evidence="2">The sequence shown here is derived from an EMBL/GenBank/DDBJ whole genome shotgun (WGS) entry which is preliminary data.</text>
</comment>
<dbReference type="EMBL" id="BKCP01002224">
    <property type="protein sequence ID" value="GER27841.1"/>
    <property type="molecule type" value="Genomic_DNA"/>
</dbReference>
<evidence type="ECO:0000313" key="2">
    <source>
        <dbReference type="EMBL" id="GER27841.1"/>
    </source>
</evidence>
<organism evidence="2 3">
    <name type="scientific">Striga asiatica</name>
    <name type="common">Asiatic witchweed</name>
    <name type="synonym">Buchnera asiatica</name>
    <dbReference type="NCBI Taxonomy" id="4170"/>
    <lineage>
        <taxon>Eukaryota</taxon>
        <taxon>Viridiplantae</taxon>
        <taxon>Streptophyta</taxon>
        <taxon>Embryophyta</taxon>
        <taxon>Tracheophyta</taxon>
        <taxon>Spermatophyta</taxon>
        <taxon>Magnoliopsida</taxon>
        <taxon>eudicotyledons</taxon>
        <taxon>Gunneridae</taxon>
        <taxon>Pentapetalae</taxon>
        <taxon>asterids</taxon>
        <taxon>lamiids</taxon>
        <taxon>Lamiales</taxon>
        <taxon>Orobanchaceae</taxon>
        <taxon>Buchnereae</taxon>
        <taxon>Striga</taxon>
    </lineage>
</organism>
<keyword evidence="3" id="KW-1185">Reference proteome</keyword>
<keyword evidence="1" id="KW-0812">Transmembrane</keyword>
<feature type="transmembrane region" description="Helical" evidence="1">
    <location>
        <begin position="79"/>
        <end position="100"/>
    </location>
</feature>
<keyword evidence="1" id="KW-1133">Transmembrane helix</keyword>